<dbReference type="EMBL" id="EF084817">
    <property type="protein sequence ID" value="ABK24126.1"/>
    <property type="molecule type" value="mRNA"/>
</dbReference>
<dbReference type="InterPro" id="IPR020818">
    <property type="entry name" value="Chaperonin_GroES"/>
</dbReference>
<dbReference type="InterPro" id="IPR018369">
    <property type="entry name" value="Chaprnonin_Cpn10_CS"/>
</dbReference>
<accession>A9NU15</accession>
<dbReference type="GO" id="GO:0005739">
    <property type="term" value="C:mitochondrion"/>
    <property type="evidence" value="ECO:0007669"/>
    <property type="project" value="TreeGrafter"/>
</dbReference>
<dbReference type="GO" id="GO:0005524">
    <property type="term" value="F:ATP binding"/>
    <property type="evidence" value="ECO:0007669"/>
    <property type="project" value="InterPro"/>
</dbReference>
<dbReference type="InterPro" id="IPR011032">
    <property type="entry name" value="GroES-like_sf"/>
</dbReference>
<organism evidence="7">
    <name type="scientific">Picea sitchensis</name>
    <name type="common">Sitka spruce</name>
    <name type="synonym">Pinus sitchensis</name>
    <dbReference type="NCBI Taxonomy" id="3332"/>
    <lineage>
        <taxon>Eukaryota</taxon>
        <taxon>Viridiplantae</taxon>
        <taxon>Streptophyta</taxon>
        <taxon>Embryophyta</taxon>
        <taxon>Tracheophyta</taxon>
        <taxon>Spermatophyta</taxon>
        <taxon>Pinopsida</taxon>
        <taxon>Pinidae</taxon>
        <taxon>Conifers I</taxon>
        <taxon>Pinales</taxon>
        <taxon>Pinaceae</taxon>
        <taxon>Picea</taxon>
    </lineage>
</organism>
<dbReference type="PRINTS" id="PR00297">
    <property type="entry name" value="CHAPERONIN10"/>
</dbReference>
<evidence type="ECO:0000313" key="7">
    <source>
        <dbReference type="EMBL" id="ABK24126.1"/>
    </source>
</evidence>
<keyword evidence="2 6" id="KW-0143">Chaperone</keyword>
<dbReference type="Gene3D" id="2.30.33.40">
    <property type="entry name" value="GroES chaperonin"/>
    <property type="match status" value="2"/>
</dbReference>
<dbReference type="GO" id="GO:0009507">
    <property type="term" value="C:chloroplast"/>
    <property type="evidence" value="ECO:0007669"/>
    <property type="project" value="TreeGrafter"/>
</dbReference>
<comment type="similarity">
    <text evidence="1 6">Belongs to the GroES chaperonin family.</text>
</comment>
<dbReference type="PROSITE" id="PS00681">
    <property type="entry name" value="CHAPERONINS_CPN10"/>
    <property type="match status" value="1"/>
</dbReference>
<protein>
    <recommendedName>
        <fullName evidence="4">20 kDa chaperonin, chloroplastic</fullName>
    </recommendedName>
    <alternativeName>
        <fullName evidence="3">Chaperonin 10</fullName>
    </alternativeName>
    <alternativeName>
        <fullName evidence="5">Protein Cpn21</fullName>
    </alternativeName>
</protein>
<evidence type="ECO:0000256" key="3">
    <source>
        <dbReference type="ARBA" id="ARBA00031971"/>
    </source>
</evidence>
<evidence type="ECO:0000256" key="2">
    <source>
        <dbReference type="ARBA" id="ARBA00023186"/>
    </source>
</evidence>
<dbReference type="FunFam" id="2.30.33.40:FF:000001">
    <property type="entry name" value="10 kDa chaperonin"/>
    <property type="match status" value="2"/>
</dbReference>
<dbReference type="PANTHER" id="PTHR10772:SF40">
    <property type="entry name" value="(RAPE) HYPOTHETICAL PROTEIN"/>
    <property type="match status" value="1"/>
</dbReference>
<dbReference type="GO" id="GO:0044183">
    <property type="term" value="F:protein folding chaperone"/>
    <property type="evidence" value="ECO:0007669"/>
    <property type="project" value="InterPro"/>
</dbReference>
<name>A9NU15_PICSI</name>
<dbReference type="PANTHER" id="PTHR10772">
    <property type="entry name" value="10 KDA HEAT SHOCK PROTEIN"/>
    <property type="match status" value="1"/>
</dbReference>
<dbReference type="NCBIfam" id="NF001531">
    <property type="entry name" value="PRK00364.2-2"/>
    <property type="match status" value="1"/>
</dbReference>
<dbReference type="GO" id="GO:0046872">
    <property type="term" value="F:metal ion binding"/>
    <property type="evidence" value="ECO:0007669"/>
    <property type="project" value="TreeGrafter"/>
</dbReference>
<dbReference type="InterPro" id="IPR037124">
    <property type="entry name" value="Chaperonin_GroES_sf"/>
</dbReference>
<evidence type="ECO:0000256" key="5">
    <source>
        <dbReference type="ARBA" id="ARBA00079398"/>
    </source>
</evidence>
<dbReference type="AlphaFoldDB" id="A9NU15"/>
<dbReference type="GO" id="GO:0051082">
    <property type="term" value="F:unfolded protein binding"/>
    <property type="evidence" value="ECO:0007669"/>
    <property type="project" value="TreeGrafter"/>
</dbReference>
<dbReference type="Pfam" id="PF00166">
    <property type="entry name" value="Cpn10"/>
    <property type="match status" value="1"/>
</dbReference>
<evidence type="ECO:0000256" key="6">
    <source>
        <dbReference type="RuleBase" id="RU003479"/>
    </source>
</evidence>
<evidence type="ECO:0000256" key="4">
    <source>
        <dbReference type="ARBA" id="ARBA00073031"/>
    </source>
</evidence>
<dbReference type="SUPFAM" id="SSF50129">
    <property type="entry name" value="GroES-like"/>
    <property type="match status" value="2"/>
</dbReference>
<proteinExistence type="evidence at transcript level"/>
<dbReference type="HAMAP" id="MF_00580">
    <property type="entry name" value="CH10"/>
    <property type="match status" value="1"/>
</dbReference>
<sequence length="223" mass="23809">MATSQLGCASTTRVGLLSFEGLRSSINASSSRAPCSVAIRHQPFRRNLVVKAATTVAPKFTTIKPLGDRVLVKIQAIEEKSRGGILLPDTTQDKPQGGEVVAVGEGKSFSKTQVEPSVQLGAKIIYSKYAGTELEFNGVDHLLLKEDDIVGLLETETAKEKPSTGTVIAVGPGMYDEEGNRKPINISPGKTVLYSKYAGNEFKSSDGSQYVSMRVSDVIAVMS</sequence>
<dbReference type="SMART" id="SM00883">
    <property type="entry name" value="Cpn10"/>
    <property type="match status" value="2"/>
</dbReference>
<dbReference type="GO" id="GO:0051087">
    <property type="term" value="F:protein-folding chaperone binding"/>
    <property type="evidence" value="ECO:0007669"/>
    <property type="project" value="TreeGrafter"/>
</dbReference>
<evidence type="ECO:0000256" key="1">
    <source>
        <dbReference type="ARBA" id="ARBA00006975"/>
    </source>
</evidence>
<dbReference type="CDD" id="cd00320">
    <property type="entry name" value="cpn10"/>
    <property type="match status" value="1"/>
</dbReference>
<dbReference type="OMA" id="SHCSFAL"/>
<reference evidence="7" key="1">
    <citation type="journal article" date="2008" name="BMC Genomics">
        <title>A conifer genomics resource of 200,000 spruce (Picea spp.) ESTs and 6,464 high-quality, sequence-finished full-length cDNAs for Sitka spruce (Picea sitchensis).</title>
        <authorList>
            <person name="Ralph S.G."/>
            <person name="Chun H.J."/>
            <person name="Kolosova N."/>
            <person name="Cooper D."/>
            <person name="Oddy C."/>
            <person name="Ritland C.E."/>
            <person name="Kirkpatrick R."/>
            <person name="Moore R."/>
            <person name="Barber S."/>
            <person name="Holt R.A."/>
            <person name="Jones S.J."/>
            <person name="Marra M.A."/>
            <person name="Douglas C.J."/>
            <person name="Ritland K."/>
            <person name="Bohlmann J."/>
        </authorList>
    </citation>
    <scope>NUCLEOTIDE SEQUENCE</scope>
    <source>
        <tissue evidence="7">Bark</tissue>
    </source>
</reference>